<evidence type="ECO:0000256" key="3">
    <source>
        <dbReference type="ARBA" id="ARBA00023163"/>
    </source>
</evidence>
<accession>A0ABZ3EVU8</accession>
<dbReference type="SUPFAM" id="SSF46785">
    <property type="entry name" value="Winged helix' DNA-binding domain"/>
    <property type="match status" value="1"/>
</dbReference>
<organism evidence="5 6">
    <name type="scientific">Kineothrix sedimenti</name>
    <dbReference type="NCBI Taxonomy" id="3123317"/>
    <lineage>
        <taxon>Bacteria</taxon>
        <taxon>Bacillati</taxon>
        <taxon>Bacillota</taxon>
        <taxon>Clostridia</taxon>
        <taxon>Lachnospirales</taxon>
        <taxon>Lachnospiraceae</taxon>
        <taxon>Kineothrix</taxon>
    </lineage>
</organism>
<evidence type="ECO:0000256" key="2">
    <source>
        <dbReference type="ARBA" id="ARBA00023125"/>
    </source>
</evidence>
<reference evidence="5 6" key="1">
    <citation type="submission" date="2024-02" db="EMBL/GenBank/DDBJ databases">
        <title>Bacterial strain from lacustrine sediment.</title>
        <authorList>
            <person name="Petit C."/>
            <person name="Fadhlaoui K."/>
        </authorList>
    </citation>
    <scope>NUCLEOTIDE SEQUENCE [LARGE SCALE GENOMIC DNA]</scope>
    <source>
        <strain evidence="5 6">IPX-CK</strain>
    </source>
</reference>
<name>A0ABZ3EVU8_9FIRM</name>
<dbReference type="PRINTS" id="PR00035">
    <property type="entry name" value="HTHGNTR"/>
</dbReference>
<dbReference type="Gene3D" id="1.10.10.10">
    <property type="entry name" value="Winged helix-like DNA-binding domain superfamily/Winged helix DNA-binding domain"/>
    <property type="match status" value="1"/>
</dbReference>
<protein>
    <submittedName>
        <fullName evidence="5">GntR family transcriptional regulator</fullName>
    </submittedName>
</protein>
<dbReference type="SUPFAM" id="SSF53822">
    <property type="entry name" value="Periplasmic binding protein-like I"/>
    <property type="match status" value="1"/>
</dbReference>
<dbReference type="InterPro" id="IPR046335">
    <property type="entry name" value="LacI/GalR-like_sensor"/>
</dbReference>
<keyword evidence="3" id="KW-0804">Transcription</keyword>
<dbReference type="CDD" id="cd07377">
    <property type="entry name" value="WHTH_GntR"/>
    <property type="match status" value="1"/>
</dbReference>
<dbReference type="EMBL" id="CP146256">
    <property type="protein sequence ID" value="XAH74366.1"/>
    <property type="molecule type" value="Genomic_DNA"/>
</dbReference>
<evidence type="ECO:0000259" key="4">
    <source>
        <dbReference type="PROSITE" id="PS50949"/>
    </source>
</evidence>
<keyword evidence="1" id="KW-0805">Transcription regulation</keyword>
<dbReference type="InterPro" id="IPR036390">
    <property type="entry name" value="WH_DNA-bd_sf"/>
</dbReference>
<dbReference type="InterPro" id="IPR000524">
    <property type="entry name" value="Tscrpt_reg_HTH_GntR"/>
</dbReference>
<dbReference type="InterPro" id="IPR036388">
    <property type="entry name" value="WH-like_DNA-bd_sf"/>
</dbReference>
<dbReference type="Pfam" id="PF00392">
    <property type="entry name" value="GntR"/>
    <property type="match status" value="1"/>
</dbReference>
<dbReference type="Pfam" id="PF13377">
    <property type="entry name" value="Peripla_BP_3"/>
    <property type="match status" value="1"/>
</dbReference>
<dbReference type="Gene3D" id="3.40.50.2300">
    <property type="match status" value="2"/>
</dbReference>
<dbReference type="Proteomes" id="UP001451571">
    <property type="component" value="Chromosome"/>
</dbReference>
<proteinExistence type="predicted"/>
<gene>
    <name evidence="5" type="ORF">V6984_00955</name>
</gene>
<feature type="domain" description="HTH gntR-type" evidence="4">
    <location>
        <begin position="5"/>
        <end position="73"/>
    </location>
</feature>
<dbReference type="InterPro" id="IPR033532">
    <property type="entry name" value="AraR_ligand_bind_dom"/>
</dbReference>
<dbReference type="CDD" id="cd01541">
    <property type="entry name" value="PBP1_AraR"/>
    <property type="match status" value="1"/>
</dbReference>
<dbReference type="RefSeq" id="WP_342757959.1">
    <property type="nucleotide sequence ID" value="NZ_CP146256.1"/>
</dbReference>
<dbReference type="SMART" id="SM00345">
    <property type="entry name" value="HTH_GNTR"/>
    <property type="match status" value="1"/>
</dbReference>
<evidence type="ECO:0000313" key="5">
    <source>
        <dbReference type="EMBL" id="XAH74366.1"/>
    </source>
</evidence>
<dbReference type="PANTHER" id="PTHR30146">
    <property type="entry name" value="LACI-RELATED TRANSCRIPTIONAL REPRESSOR"/>
    <property type="match status" value="1"/>
</dbReference>
<dbReference type="PROSITE" id="PS50949">
    <property type="entry name" value="HTH_GNTR"/>
    <property type="match status" value="1"/>
</dbReference>
<dbReference type="InterPro" id="IPR028082">
    <property type="entry name" value="Peripla_BP_I"/>
</dbReference>
<evidence type="ECO:0000256" key="1">
    <source>
        <dbReference type="ARBA" id="ARBA00023015"/>
    </source>
</evidence>
<dbReference type="PANTHER" id="PTHR30146:SF150">
    <property type="entry name" value="ARABINOSE METABOLISM TRANSCRIPTIONAL REPRESSOR"/>
    <property type="match status" value="1"/>
</dbReference>
<sequence>MGKSQSKYMELVNWIKEQIASKTFLPGQKMYSENELKDMFHVSRQTVRHAIGVLESEGILIRIQGSGTYINDKRQANLENRTRISVVTTYVDGYIFPKTIQGIENVLFENGYSVQIAFTNNQNSREKTILEDILSRDEVAGVIMETTKSGIPNSSLYLYAELQKRGIPIIFINSYYPLLSIPHVSLNDRMAGRKVTEYLLEMGHRRIGGIFKLDDGQGHMRYAGYLEAMQSAGMEVEDSHVVWIDTEDIKHLEKKKGTILERLGGCSAVVCYNDQVAFELLGMLADAGLKVPEDISVVSIDDSELAVLGDVALTSVPHPMDKLGEKAANNLLRMIENPSYDGTYEFDAEIVCRDSVKKIV</sequence>
<keyword evidence="6" id="KW-1185">Reference proteome</keyword>
<evidence type="ECO:0000313" key="6">
    <source>
        <dbReference type="Proteomes" id="UP001451571"/>
    </source>
</evidence>
<keyword evidence="2" id="KW-0238">DNA-binding</keyword>